<feature type="domain" description="DEAD-box RNA helicase Q" evidence="14">
    <location>
        <begin position="10"/>
        <end position="38"/>
    </location>
</feature>
<keyword evidence="3 9" id="KW-0347">Helicase</keyword>
<protein>
    <recommendedName>
        <fullName evidence="10">ATP-dependent RNA helicase</fullName>
        <ecNumber evidence="10">3.6.4.13</ecNumber>
    </recommendedName>
</protein>
<dbReference type="CDD" id="cd18787">
    <property type="entry name" value="SF2_C_DEAD"/>
    <property type="match status" value="1"/>
</dbReference>
<proteinExistence type="inferred from homology"/>
<dbReference type="InterPro" id="IPR027417">
    <property type="entry name" value="P-loop_NTPase"/>
</dbReference>
<dbReference type="PROSITE" id="PS51194">
    <property type="entry name" value="HELICASE_CTER"/>
    <property type="match status" value="1"/>
</dbReference>
<keyword evidence="2 9" id="KW-0378">Hydrolase</keyword>
<gene>
    <name evidence="15" type="ORF">BV898_06534</name>
</gene>
<dbReference type="SMART" id="SM00490">
    <property type="entry name" value="HELICc"/>
    <property type="match status" value="1"/>
</dbReference>
<feature type="short sequence motif" description="Q motif" evidence="8">
    <location>
        <begin position="10"/>
        <end position="38"/>
    </location>
</feature>
<dbReference type="GO" id="GO:0003723">
    <property type="term" value="F:RNA binding"/>
    <property type="evidence" value="ECO:0007669"/>
    <property type="project" value="UniProtKB-UniRule"/>
</dbReference>
<feature type="domain" description="Helicase ATP-binding" evidence="12">
    <location>
        <begin position="41"/>
        <end position="225"/>
    </location>
</feature>
<comment type="domain">
    <text evidence="10">The Q motif is unique to and characteristic of the DEAD box family of RNA helicases and controls ATP binding and hydrolysis.</text>
</comment>
<evidence type="ECO:0000256" key="4">
    <source>
        <dbReference type="ARBA" id="ARBA00022840"/>
    </source>
</evidence>
<evidence type="ECO:0000256" key="1">
    <source>
        <dbReference type="ARBA" id="ARBA00022741"/>
    </source>
</evidence>
<evidence type="ECO:0000256" key="10">
    <source>
        <dbReference type="RuleBase" id="RU365068"/>
    </source>
</evidence>
<dbReference type="InterPro" id="IPR000629">
    <property type="entry name" value="RNA-helicase_DEAD-box_CS"/>
</dbReference>
<evidence type="ECO:0000256" key="2">
    <source>
        <dbReference type="ARBA" id="ARBA00022801"/>
    </source>
</evidence>
<sequence>METSTDLPVKVFSELKIADWIQQGIADFGFSSLTPVQAATIPQFLSHKDVIVEAVTGSGKTIAFLVPALEILNRRSDPWKRHEIGALILSPTRELAFQTTEVLEKLLKHSQFRCCTWIGGRSPLTDISDFSDHGGHIVVATPGRLLDLLKDHPTKGKCDLRVSLKSLDVLVLDEADRLLEMGFEEALSDILKYLPKQRRTGMFSATQTTELRKLIKAGMRNPVVIKVQEKLNLRTPTRLKSFYSIQPAEAKLDHLLAFLRTHRQSKHLLFFATCNCVNYFTSFLESVFKKWKILSLHGKLKNKRQAVFEEFSALKSGVLVCTDVVARGIDWPDIDWVIQCDIPKSAAVYVHRCGRTARMGGRIGQSLLYLLPNEEPYVEFIKNNQQVSLKPFDDTTLLPAPSPFTSTSQRLKKLALKDRAIFEQGVRAFVSYIRAYGQHECSLICRTRDLDLSGLAEAFGLLKLPRMPELKDVAGTGRFVETVVDLSKIPYKDKTRERQRTANLAKPPREKAKQFKPTEAFSIAKAKRLHTKERRLIKEIKRAKKTAGFKEEELEELAKDVRLIKKLRLKKISKDRFNKKFATGESDNEEEMEVDSD</sequence>
<dbReference type="Pfam" id="PF00271">
    <property type="entry name" value="Helicase_C"/>
    <property type="match status" value="1"/>
</dbReference>
<dbReference type="SUPFAM" id="SSF52540">
    <property type="entry name" value="P-loop containing nucleoside triphosphate hydrolases"/>
    <property type="match status" value="1"/>
</dbReference>
<comment type="function">
    <text evidence="10">RNA helicase.</text>
</comment>
<evidence type="ECO:0000256" key="9">
    <source>
        <dbReference type="RuleBase" id="RU000492"/>
    </source>
</evidence>
<dbReference type="PANTHER" id="PTHR24031">
    <property type="entry name" value="RNA HELICASE"/>
    <property type="match status" value="1"/>
</dbReference>
<evidence type="ECO:0000256" key="11">
    <source>
        <dbReference type="SAM" id="Coils"/>
    </source>
</evidence>
<keyword evidence="1 9" id="KW-0547">Nucleotide-binding</keyword>
<comment type="caution">
    <text evidence="15">The sequence shown here is derived from an EMBL/GenBank/DDBJ whole genome shotgun (WGS) entry which is preliminary data.</text>
</comment>
<dbReference type="GO" id="GO:0005524">
    <property type="term" value="F:ATP binding"/>
    <property type="evidence" value="ECO:0007669"/>
    <property type="project" value="UniProtKB-UniRule"/>
</dbReference>
<evidence type="ECO:0000256" key="5">
    <source>
        <dbReference type="ARBA" id="ARBA00022884"/>
    </source>
</evidence>
<keyword evidence="11" id="KW-0175">Coiled coil</keyword>
<dbReference type="CDD" id="cd17960">
    <property type="entry name" value="DEADc_DDX55"/>
    <property type="match status" value="1"/>
</dbReference>
<evidence type="ECO:0000259" key="12">
    <source>
        <dbReference type="PROSITE" id="PS51192"/>
    </source>
</evidence>
<dbReference type="PROSITE" id="PS51195">
    <property type="entry name" value="Q_MOTIF"/>
    <property type="match status" value="1"/>
</dbReference>
<evidence type="ECO:0000256" key="7">
    <source>
        <dbReference type="ARBA" id="ARBA00047984"/>
    </source>
</evidence>
<evidence type="ECO:0000259" key="13">
    <source>
        <dbReference type="PROSITE" id="PS51194"/>
    </source>
</evidence>
<dbReference type="InterPro" id="IPR001650">
    <property type="entry name" value="Helicase_C-like"/>
</dbReference>
<accession>A0A1W0WW48</accession>
<evidence type="ECO:0000313" key="15">
    <source>
        <dbReference type="EMBL" id="OQV19420.1"/>
    </source>
</evidence>
<name>A0A1W0WW48_HYPEX</name>
<dbReference type="InterPro" id="IPR014014">
    <property type="entry name" value="RNA_helicase_DEAD_Q_motif"/>
</dbReference>
<dbReference type="EMBL" id="MTYJ01000039">
    <property type="protein sequence ID" value="OQV19420.1"/>
    <property type="molecule type" value="Genomic_DNA"/>
</dbReference>
<keyword evidence="16" id="KW-1185">Reference proteome</keyword>
<evidence type="ECO:0000256" key="8">
    <source>
        <dbReference type="PROSITE-ProRule" id="PRU00552"/>
    </source>
</evidence>
<evidence type="ECO:0000256" key="6">
    <source>
        <dbReference type="ARBA" id="ARBA00038002"/>
    </source>
</evidence>
<comment type="similarity">
    <text evidence="6">Belongs to the DEAD box helicase family. DDX55/SPB4 subfamily.</text>
</comment>
<dbReference type="InterPro" id="IPR011545">
    <property type="entry name" value="DEAD/DEAH_box_helicase_dom"/>
</dbReference>
<dbReference type="InterPro" id="IPR014001">
    <property type="entry name" value="Helicase_ATP-bd"/>
</dbReference>
<dbReference type="InterPro" id="IPR025313">
    <property type="entry name" value="SPB4-like_CTE"/>
</dbReference>
<keyword evidence="4 9" id="KW-0067">ATP-binding</keyword>
<dbReference type="FunFam" id="3.40.50.300:FF:000877">
    <property type="entry name" value="RNA helicase"/>
    <property type="match status" value="1"/>
</dbReference>
<dbReference type="Proteomes" id="UP000192578">
    <property type="component" value="Unassembled WGS sequence"/>
</dbReference>
<dbReference type="EC" id="3.6.4.13" evidence="10"/>
<feature type="coiled-coil region" evidence="11">
    <location>
        <begin position="526"/>
        <end position="560"/>
    </location>
</feature>
<dbReference type="SMART" id="SM00487">
    <property type="entry name" value="DEXDc"/>
    <property type="match status" value="1"/>
</dbReference>
<organism evidence="15 16">
    <name type="scientific">Hypsibius exemplaris</name>
    <name type="common">Freshwater tardigrade</name>
    <dbReference type="NCBI Taxonomy" id="2072580"/>
    <lineage>
        <taxon>Eukaryota</taxon>
        <taxon>Metazoa</taxon>
        <taxon>Ecdysozoa</taxon>
        <taxon>Tardigrada</taxon>
        <taxon>Eutardigrada</taxon>
        <taxon>Parachela</taxon>
        <taxon>Hypsibioidea</taxon>
        <taxon>Hypsibiidae</taxon>
        <taxon>Hypsibius</taxon>
    </lineage>
</organism>
<dbReference type="GO" id="GO:0016887">
    <property type="term" value="F:ATP hydrolysis activity"/>
    <property type="evidence" value="ECO:0007669"/>
    <property type="project" value="RHEA"/>
</dbReference>
<dbReference type="PROSITE" id="PS00039">
    <property type="entry name" value="DEAD_ATP_HELICASE"/>
    <property type="match status" value="1"/>
</dbReference>
<dbReference type="SMART" id="SM01178">
    <property type="entry name" value="DUF4217"/>
    <property type="match status" value="1"/>
</dbReference>
<dbReference type="PROSITE" id="PS51192">
    <property type="entry name" value="HELICASE_ATP_BIND_1"/>
    <property type="match status" value="1"/>
</dbReference>
<evidence type="ECO:0000259" key="14">
    <source>
        <dbReference type="PROSITE" id="PS51195"/>
    </source>
</evidence>
<reference evidence="16" key="1">
    <citation type="submission" date="2017-01" db="EMBL/GenBank/DDBJ databases">
        <title>Comparative genomics of anhydrobiosis in the tardigrade Hypsibius dujardini.</title>
        <authorList>
            <person name="Yoshida Y."/>
            <person name="Koutsovoulos G."/>
            <person name="Laetsch D."/>
            <person name="Stevens L."/>
            <person name="Kumar S."/>
            <person name="Horikawa D."/>
            <person name="Ishino K."/>
            <person name="Komine S."/>
            <person name="Tomita M."/>
            <person name="Blaxter M."/>
            <person name="Arakawa K."/>
        </authorList>
    </citation>
    <scope>NUCLEOTIDE SEQUENCE [LARGE SCALE GENOMIC DNA]</scope>
    <source>
        <strain evidence="16">Z151</strain>
    </source>
</reference>
<dbReference type="GO" id="GO:0003724">
    <property type="term" value="F:RNA helicase activity"/>
    <property type="evidence" value="ECO:0007669"/>
    <property type="project" value="UniProtKB-EC"/>
</dbReference>
<dbReference type="AlphaFoldDB" id="A0A1W0WW48"/>
<evidence type="ECO:0000313" key="16">
    <source>
        <dbReference type="Proteomes" id="UP000192578"/>
    </source>
</evidence>
<comment type="catalytic activity">
    <reaction evidence="7 10">
        <text>ATP + H2O = ADP + phosphate + H(+)</text>
        <dbReference type="Rhea" id="RHEA:13065"/>
        <dbReference type="ChEBI" id="CHEBI:15377"/>
        <dbReference type="ChEBI" id="CHEBI:15378"/>
        <dbReference type="ChEBI" id="CHEBI:30616"/>
        <dbReference type="ChEBI" id="CHEBI:43474"/>
        <dbReference type="ChEBI" id="CHEBI:456216"/>
        <dbReference type="EC" id="3.6.4.13"/>
    </reaction>
</comment>
<evidence type="ECO:0000256" key="3">
    <source>
        <dbReference type="ARBA" id="ARBA00022806"/>
    </source>
</evidence>
<dbReference type="Pfam" id="PF13959">
    <property type="entry name" value="CTE_SPB4"/>
    <property type="match status" value="1"/>
</dbReference>
<dbReference type="Gene3D" id="3.40.50.300">
    <property type="entry name" value="P-loop containing nucleotide triphosphate hydrolases"/>
    <property type="match status" value="2"/>
</dbReference>
<dbReference type="Pfam" id="PF00270">
    <property type="entry name" value="DEAD"/>
    <property type="match status" value="1"/>
</dbReference>
<feature type="domain" description="Helicase C-terminal" evidence="13">
    <location>
        <begin position="251"/>
        <end position="400"/>
    </location>
</feature>
<dbReference type="OrthoDB" id="7396459at2759"/>
<keyword evidence="5 10" id="KW-0694">RNA-binding</keyword>